<dbReference type="Pfam" id="PF06985">
    <property type="entry name" value="HET"/>
    <property type="match status" value="1"/>
</dbReference>
<evidence type="ECO:0000259" key="1">
    <source>
        <dbReference type="Pfam" id="PF06985"/>
    </source>
</evidence>
<dbReference type="STRING" id="1149755.A0A2J6RS72"/>
<dbReference type="PANTHER" id="PTHR33112:SF8">
    <property type="entry name" value="HETEROKARYON INCOMPATIBILITY DOMAIN-CONTAINING PROTEIN"/>
    <property type="match status" value="1"/>
</dbReference>
<dbReference type="Proteomes" id="UP000235786">
    <property type="component" value="Unassembled WGS sequence"/>
</dbReference>
<reference evidence="2 3" key="1">
    <citation type="submission" date="2016-04" db="EMBL/GenBank/DDBJ databases">
        <title>A degradative enzymes factory behind the ericoid mycorrhizal symbiosis.</title>
        <authorList>
            <consortium name="DOE Joint Genome Institute"/>
            <person name="Martino E."/>
            <person name="Morin E."/>
            <person name="Grelet G."/>
            <person name="Kuo A."/>
            <person name="Kohler A."/>
            <person name="Daghino S."/>
            <person name="Barry K."/>
            <person name="Choi C."/>
            <person name="Cichocki N."/>
            <person name="Clum A."/>
            <person name="Copeland A."/>
            <person name="Hainaut M."/>
            <person name="Haridas S."/>
            <person name="Labutti K."/>
            <person name="Lindquist E."/>
            <person name="Lipzen A."/>
            <person name="Khouja H.-R."/>
            <person name="Murat C."/>
            <person name="Ohm R."/>
            <person name="Olson A."/>
            <person name="Spatafora J."/>
            <person name="Veneault-Fourrey C."/>
            <person name="Henrissat B."/>
            <person name="Grigoriev I."/>
            <person name="Martin F."/>
            <person name="Perotto S."/>
        </authorList>
    </citation>
    <scope>NUCLEOTIDE SEQUENCE [LARGE SCALE GENOMIC DNA]</scope>
    <source>
        <strain evidence="2 3">F</strain>
    </source>
</reference>
<keyword evidence="3" id="KW-1185">Reference proteome</keyword>
<dbReference type="OrthoDB" id="3563898at2759"/>
<evidence type="ECO:0000313" key="3">
    <source>
        <dbReference type="Proteomes" id="UP000235786"/>
    </source>
</evidence>
<gene>
    <name evidence="2" type="ORF">L207DRAFT_425980</name>
</gene>
<organism evidence="2 3">
    <name type="scientific">Hyaloscypha variabilis (strain UAMH 11265 / GT02V1 / F)</name>
    <name type="common">Meliniomyces variabilis</name>
    <dbReference type="NCBI Taxonomy" id="1149755"/>
    <lineage>
        <taxon>Eukaryota</taxon>
        <taxon>Fungi</taxon>
        <taxon>Dikarya</taxon>
        <taxon>Ascomycota</taxon>
        <taxon>Pezizomycotina</taxon>
        <taxon>Leotiomycetes</taxon>
        <taxon>Helotiales</taxon>
        <taxon>Hyaloscyphaceae</taxon>
        <taxon>Hyaloscypha</taxon>
        <taxon>Hyaloscypha variabilis</taxon>
    </lineage>
</organism>
<evidence type="ECO:0000313" key="2">
    <source>
        <dbReference type="EMBL" id="PMD41371.1"/>
    </source>
</evidence>
<dbReference type="PANTHER" id="PTHR33112">
    <property type="entry name" value="DOMAIN PROTEIN, PUTATIVE-RELATED"/>
    <property type="match status" value="1"/>
</dbReference>
<proteinExistence type="predicted"/>
<feature type="domain" description="Heterokaryon incompatibility" evidence="1">
    <location>
        <begin position="72"/>
        <end position="237"/>
    </location>
</feature>
<dbReference type="AlphaFoldDB" id="A0A2J6RS72"/>
<protein>
    <submittedName>
        <fullName evidence="2">HET-domain-containing protein</fullName>
    </submittedName>
</protein>
<sequence>MTSLPPQPSKPIDASPVSTRSVNIKGLLDKCLREHNCGRHRLPDYLPPRLLDCSLGYPRLVESKDIERGSNYATLSHCWGAQPPSITLTTDNFDLLHDGIRNALPVTFADAVDICTRLNIRYLWIDSLCIIQSGPGHVEDWLNHVKQMVHIYGSCIVNIAAGHSEDSNGGCYSWRQPGLSYHCILPQLNYDLDKLSSHGISVKGLPKIGPYALFSRVKKEWEPGASHLHTRGWVFQERLLSPRVLQFDEYDVIWECHEAMASGNLPDHDIFPPHWIVVFIQQLSPGEESRKYLRLQHVYSKTNLTRGEDRLAAYSSIAQLCCEATGDSYIAGYLFSELPIGLLWIKNLQDAGNRQRIREPYIAPTWSWASMERGWKKPLAYSFEPLQKTLYKRFSIQQYSSELVDKTNKYGPIRSASL</sequence>
<dbReference type="EMBL" id="KZ613944">
    <property type="protein sequence ID" value="PMD41371.1"/>
    <property type="molecule type" value="Genomic_DNA"/>
</dbReference>
<name>A0A2J6RS72_HYAVF</name>
<dbReference type="InterPro" id="IPR010730">
    <property type="entry name" value="HET"/>
</dbReference>
<accession>A0A2J6RS72</accession>